<dbReference type="AlphaFoldDB" id="A0A291P725"/>
<protein>
    <submittedName>
        <fullName evidence="1">Uncharacterized protein</fullName>
    </submittedName>
</protein>
<gene>
    <name evidence="1" type="ORF">BEI_1664</name>
</gene>
<reference evidence="1 2" key="1">
    <citation type="journal article" date="2017" name="Sci. Rep.">
        <title>Revealing the Saline Adaptation Strategies of the Halophilic Bacterium Halomonas beimenensis through High-throughput Omics and Transposon Mutagenesis Approaches.</title>
        <authorList>
            <person name="Chen Y.H."/>
            <person name="Lin S.S."/>
            <person name="Shyu Y.T."/>
        </authorList>
    </citation>
    <scope>NUCLEOTIDE SEQUENCE [LARGE SCALE GENOMIC DNA]</scope>
    <source>
        <strain evidence="1 2">NTU-111</strain>
    </source>
</reference>
<proteinExistence type="predicted"/>
<keyword evidence="2" id="KW-1185">Reference proteome</keyword>
<dbReference type="EMBL" id="CP021435">
    <property type="protein sequence ID" value="ATJ82651.1"/>
    <property type="molecule type" value="Genomic_DNA"/>
</dbReference>
<evidence type="ECO:0000313" key="1">
    <source>
        <dbReference type="EMBL" id="ATJ82651.1"/>
    </source>
</evidence>
<evidence type="ECO:0000313" key="2">
    <source>
        <dbReference type="Proteomes" id="UP000219993"/>
    </source>
</evidence>
<sequence>MLARGQVPALEQQVPGQALRVLARLAPRVQPVPRVRRPGVSAPRQAWVPPSRWAPPLPAPWRLAPP</sequence>
<organism evidence="1 2">
    <name type="scientific">Halomonas beimenensis</name>
    <dbReference type="NCBI Taxonomy" id="475662"/>
    <lineage>
        <taxon>Bacteria</taxon>
        <taxon>Pseudomonadati</taxon>
        <taxon>Pseudomonadota</taxon>
        <taxon>Gammaproteobacteria</taxon>
        <taxon>Oceanospirillales</taxon>
        <taxon>Halomonadaceae</taxon>
        <taxon>Halomonas</taxon>
    </lineage>
</organism>
<accession>A0A291P725</accession>
<dbReference type="KEGG" id="hbe:BEI_1664"/>
<dbReference type="Proteomes" id="UP000219993">
    <property type="component" value="Chromosome"/>
</dbReference>
<name>A0A291P725_9GAMM</name>